<evidence type="ECO:0000313" key="3">
    <source>
        <dbReference type="Proteomes" id="UP000332933"/>
    </source>
</evidence>
<organism evidence="2 3">
    <name type="scientific">Aphanomyces stellatus</name>
    <dbReference type="NCBI Taxonomy" id="120398"/>
    <lineage>
        <taxon>Eukaryota</taxon>
        <taxon>Sar</taxon>
        <taxon>Stramenopiles</taxon>
        <taxon>Oomycota</taxon>
        <taxon>Saprolegniomycetes</taxon>
        <taxon>Saprolegniales</taxon>
        <taxon>Verrucalvaceae</taxon>
        <taxon>Aphanomyces</taxon>
    </lineage>
</organism>
<protein>
    <submittedName>
        <fullName evidence="2">Aste57867_7695 protein</fullName>
    </submittedName>
</protein>
<evidence type="ECO:0000313" key="1">
    <source>
        <dbReference type="EMBL" id="KAF0703081.1"/>
    </source>
</evidence>
<sequence>MTVQPQLDSLRASVDGGIAETQTYLANLQARITEYDSQYHVSETASAYLKSAVDSANAAVDELKKSAVTLRATTLTAAHKPVELVQSALAQVSTSLALIKDQAAVYDTKFQLAVTDARGNLETLTIATRQRTTDAIQLASEQATQVQSKLTTTAQDVGQSAIAYAGGVVHKAEALDQYYHVSEKLTEAATLAHEKAKELDATYGVTERALQLDTQVTGGFAARTLTSATELAKSGLDYITGSLQYAKDVHANGEVKPEDAPVAEEAHEVEQVEAVAPAVVTATGAVAVDDN</sequence>
<gene>
    <name evidence="2" type="primary">Aste57867_7695</name>
    <name evidence="1" type="ORF">As57867_007666</name>
    <name evidence="2" type="ORF">ASTE57867_7695</name>
</gene>
<accession>A0A485KIP8</accession>
<dbReference type="Proteomes" id="UP000332933">
    <property type="component" value="Unassembled WGS sequence"/>
</dbReference>
<dbReference type="OrthoDB" id="158144at2759"/>
<evidence type="ECO:0000313" key="2">
    <source>
        <dbReference type="EMBL" id="VFT84598.1"/>
    </source>
</evidence>
<reference evidence="1" key="2">
    <citation type="submission" date="2019-06" db="EMBL/GenBank/DDBJ databases">
        <title>Genomics analysis of Aphanomyces spp. identifies a new class of oomycete effector associated with host adaptation.</title>
        <authorList>
            <person name="Gaulin E."/>
        </authorList>
    </citation>
    <scope>NUCLEOTIDE SEQUENCE</scope>
    <source>
        <strain evidence="1">CBS 578.67</strain>
    </source>
</reference>
<dbReference type="EMBL" id="CAADRA010004404">
    <property type="protein sequence ID" value="VFT84598.1"/>
    <property type="molecule type" value="Genomic_DNA"/>
</dbReference>
<dbReference type="AlphaFoldDB" id="A0A485KIP8"/>
<proteinExistence type="predicted"/>
<reference evidence="2 3" key="1">
    <citation type="submission" date="2019-03" db="EMBL/GenBank/DDBJ databases">
        <authorList>
            <person name="Gaulin E."/>
            <person name="Dumas B."/>
        </authorList>
    </citation>
    <scope>NUCLEOTIDE SEQUENCE [LARGE SCALE GENOMIC DNA]</scope>
    <source>
        <strain evidence="2">CBS 568.67</strain>
    </source>
</reference>
<name>A0A485KIP8_9STRA</name>
<dbReference type="EMBL" id="VJMH01004388">
    <property type="protein sequence ID" value="KAF0703081.1"/>
    <property type="molecule type" value="Genomic_DNA"/>
</dbReference>
<keyword evidence="3" id="KW-1185">Reference proteome</keyword>